<reference evidence="8" key="1">
    <citation type="submission" date="2019-03" db="EMBL/GenBank/DDBJ databases">
        <authorList>
            <person name="Hao L."/>
        </authorList>
    </citation>
    <scope>NUCLEOTIDE SEQUENCE</scope>
</reference>
<evidence type="ECO:0000256" key="5">
    <source>
        <dbReference type="ARBA" id="ARBA00022898"/>
    </source>
</evidence>
<keyword evidence="3" id="KW-0028">Amino-acid biosynthesis</keyword>
<dbReference type="GO" id="GO:0004124">
    <property type="term" value="F:cysteine synthase activity"/>
    <property type="evidence" value="ECO:0007669"/>
    <property type="project" value="UniProtKB-EC"/>
</dbReference>
<dbReference type="Pfam" id="PF00291">
    <property type="entry name" value="PALP"/>
    <property type="match status" value="1"/>
</dbReference>
<dbReference type="InterPro" id="IPR036052">
    <property type="entry name" value="TrpB-like_PALP_sf"/>
</dbReference>
<dbReference type="InterPro" id="IPR005856">
    <property type="entry name" value="Cys_synth"/>
</dbReference>
<evidence type="ECO:0000256" key="1">
    <source>
        <dbReference type="ARBA" id="ARBA00001933"/>
    </source>
</evidence>
<dbReference type="InterPro" id="IPR050214">
    <property type="entry name" value="Cys_Synth/Cystath_Beta-Synth"/>
</dbReference>
<dbReference type="AlphaFoldDB" id="A0A485M6M1"/>
<dbReference type="PROSITE" id="PS00901">
    <property type="entry name" value="CYS_SYNTHASE"/>
    <property type="match status" value="1"/>
</dbReference>
<evidence type="ECO:0000256" key="2">
    <source>
        <dbReference type="ARBA" id="ARBA00007103"/>
    </source>
</evidence>
<sequence length="300" mass="32267">MFSKNVLDQVGNTPIVCLKSVLEANIFAKAEHLNPGGSIKDRVALFMLKEAVRKGNLKPGDTIAEPTSGNTGIGIALVGGLMGHKVIIAMPENMSEERKKIIRALGADLILTPAKQSVEGAINAVRELQKNRSDIYIPQQFENPDNPLAHYLTTGPEIWTQLRHHVDIFVSGLGSGGTLGGAGRFLKERNKDTIIAAVEPKNVSALLGHEPGLHRIEGIGDGFIPPVLDTSLIDEVIEVSDDDAIETSRMLARKAGLLVGTSSGANVWACMQMAKKYGSDKIIATVLPDRAERYFSTSLI</sequence>
<evidence type="ECO:0000256" key="6">
    <source>
        <dbReference type="ARBA" id="ARBA00023192"/>
    </source>
</evidence>
<evidence type="ECO:0000256" key="4">
    <source>
        <dbReference type="ARBA" id="ARBA00022679"/>
    </source>
</evidence>
<dbReference type="NCBIfam" id="TIGR01139">
    <property type="entry name" value="cysK"/>
    <property type="match status" value="1"/>
</dbReference>
<dbReference type="Gene3D" id="3.40.50.1100">
    <property type="match status" value="2"/>
</dbReference>
<proteinExistence type="inferred from homology"/>
<dbReference type="GO" id="GO:0006535">
    <property type="term" value="P:cysteine biosynthetic process from serine"/>
    <property type="evidence" value="ECO:0007669"/>
    <property type="project" value="InterPro"/>
</dbReference>
<evidence type="ECO:0000256" key="3">
    <source>
        <dbReference type="ARBA" id="ARBA00022605"/>
    </source>
</evidence>
<dbReference type="SUPFAM" id="SSF53686">
    <property type="entry name" value="Tryptophan synthase beta subunit-like PLP-dependent enzymes"/>
    <property type="match status" value="1"/>
</dbReference>
<dbReference type="EMBL" id="CAADRM010000152">
    <property type="protein sequence ID" value="VFU18493.1"/>
    <property type="molecule type" value="Genomic_DNA"/>
</dbReference>
<name>A0A485M6M1_9ZZZZ</name>
<evidence type="ECO:0000313" key="8">
    <source>
        <dbReference type="EMBL" id="VFU18493.1"/>
    </source>
</evidence>
<organism evidence="8">
    <name type="scientific">anaerobic digester metagenome</name>
    <dbReference type="NCBI Taxonomy" id="1263854"/>
    <lineage>
        <taxon>unclassified sequences</taxon>
        <taxon>metagenomes</taxon>
        <taxon>ecological metagenomes</taxon>
    </lineage>
</organism>
<comment type="similarity">
    <text evidence="2">Belongs to the cysteine synthase/cystathionine beta-synthase family.</text>
</comment>
<dbReference type="InterPro" id="IPR005859">
    <property type="entry name" value="CysK"/>
</dbReference>
<evidence type="ECO:0000259" key="7">
    <source>
        <dbReference type="Pfam" id="PF00291"/>
    </source>
</evidence>
<comment type="cofactor">
    <cofactor evidence="1">
        <name>pyridoxal 5'-phosphate</name>
        <dbReference type="ChEBI" id="CHEBI:597326"/>
    </cofactor>
</comment>
<gene>
    <name evidence="8" type="primary">cysK</name>
    <name evidence="8" type="ORF">SCFA_840004</name>
</gene>
<dbReference type="EC" id="2.5.1.47" evidence="8"/>
<dbReference type="InterPro" id="IPR001216">
    <property type="entry name" value="P-phosphate_BS"/>
</dbReference>
<dbReference type="InterPro" id="IPR001926">
    <property type="entry name" value="TrpB-like_PALP"/>
</dbReference>
<feature type="domain" description="Tryptophan synthase beta chain-like PALP" evidence="7">
    <location>
        <begin position="7"/>
        <end position="289"/>
    </location>
</feature>
<keyword evidence="5" id="KW-0663">Pyridoxal phosphate</keyword>
<accession>A0A485M6M1</accession>
<keyword evidence="4 8" id="KW-0808">Transferase</keyword>
<dbReference type="PANTHER" id="PTHR10314">
    <property type="entry name" value="CYSTATHIONINE BETA-SYNTHASE"/>
    <property type="match status" value="1"/>
</dbReference>
<dbReference type="FunFam" id="3.40.50.1100:FF:000006">
    <property type="entry name" value="Cysteine synthase"/>
    <property type="match status" value="1"/>
</dbReference>
<dbReference type="NCBIfam" id="TIGR01136">
    <property type="entry name" value="cysKM"/>
    <property type="match status" value="1"/>
</dbReference>
<keyword evidence="6" id="KW-0198">Cysteine biosynthesis</keyword>
<protein>
    <submittedName>
        <fullName evidence="8">Cysteine synthase</fullName>
        <ecNumber evidence="8">2.5.1.47</ecNumber>
    </submittedName>
</protein>
<dbReference type="CDD" id="cd01561">
    <property type="entry name" value="CBS_like"/>
    <property type="match status" value="1"/>
</dbReference>